<gene>
    <name evidence="1" type="ORF">HMPREF9238_00717</name>
</gene>
<dbReference type="RefSeq" id="WP_016444073.1">
    <property type="nucleotide sequence ID" value="NZ_KE150266.1"/>
</dbReference>
<organism evidence="1 2">
    <name type="scientific">Gleimia europaea ACS-120-V-Col10b</name>
    <dbReference type="NCBI Taxonomy" id="883069"/>
    <lineage>
        <taxon>Bacteria</taxon>
        <taxon>Bacillati</taxon>
        <taxon>Actinomycetota</taxon>
        <taxon>Actinomycetes</taxon>
        <taxon>Actinomycetales</taxon>
        <taxon>Actinomycetaceae</taxon>
        <taxon>Gleimia</taxon>
    </lineage>
</organism>
<dbReference type="OrthoDB" id="3247313at2"/>
<accession>A0A9W5REN4</accession>
<comment type="caution">
    <text evidence="1">The sequence shown here is derived from an EMBL/GenBank/DDBJ whole genome shotgun (WGS) entry which is preliminary data.</text>
</comment>
<keyword evidence="2" id="KW-1185">Reference proteome</keyword>
<evidence type="ECO:0000313" key="1">
    <source>
        <dbReference type="EMBL" id="EPD30961.1"/>
    </source>
</evidence>
<dbReference type="AlphaFoldDB" id="A0A9W5REN4"/>
<protein>
    <submittedName>
        <fullName evidence="1">Uncharacterized protein</fullName>
    </submittedName>
</protein>
<reference evidence="1 2" key="1">
    <citation type="submission" date="2013-05" db="EMBL/GenBank/DDBJ databases">
        <title>The Genome Sequence of Actinomyces europaeus ACS-120-V-COL10B.</title>
        <authorList>
            <consortium name="The Broad Institute Genomics Platform"/>
            <person name="Earl A."/>
            <person name="Ward D."/>
            <person name="Feldgarden M."/>
            <person name="Gevers D."/>
            <person name="Saerens B."/>
            <person name="Vaneechoutte M."/>
            <person name="Walker B."/>
            <person name="Young S."/>
            <person name="Zeng Q."/>
            <person name="Gargeya S."/>
            <person name="Fitzgerald M."/>
            <person name="Haas B."/>
            <person name="Abouelleil A."/>
            <person name="Allen A.W."/>
            <person name="Alvarado L."/>
            <person name="Arachchi H.M."/>
            <person name="Berlin A.M."/>
            <person name="Chapman S.B."/>
            <person name="Gainer-Dewar J."/>
            <person name="Goldberg J."/>
            <person name="Griggs A."/>
            <person name="Gujja S."/>
            <person name="Hansen M."/>
            <person name="Howarth C."/>
            <person name="Imamovic A."/>
            <person name="Ireland A."/>
            <person name="Larimer J."/>
            <person name="McCowan C."/>
            <person name="Murphy C."/>
            <person name="Pearson M."/>
            <person name="Poon T.W."/>
            <person name="Priest M."/>
            <person name="Roberts A."/>
            <person name="Saif S."/>
            <person name="Shea T."/>
            <person name="Sisk P."/>
            <person name="Sykes S."/>
            <person name="Wortman J."/>
            <person name="Nusbaum C."/>
            <person name="Birren B."/>
        </authorList>
    </citation>
    <scope>NUCLEOTIDE SEQUENCE [LARGE SCALE GENOMIC DNA]</scope>
    <source>
        <strain evidence="1 2">ACS-120-V-Col10b</strain>
    </source>
</reference>
<sequence>MAQKKSATSLSEVFIRKWGTRKLKPLTKTEKQAINAINHDYLQAANEAATAAHCPDTAWLISLWTSPRDLGKRKGPDLPDLDLVLAAINVIENEYTNRTRTLPRRKIREPLARMWQAHEARKTNPNWKELTDSKSRWYTTEDLQQWYTGIEEGAKNLTVLPARAYPHAFVQAVAWVEAWDEFLKVRGHIGERFSLREELTRLHNWPGDQWNTGDDYESAQNRFHRRLAKAQKRVADPLRDQVLRRALYLREGLLTEPVDPLEWFLAAASYTAINPGVMIPWTQKDYNALGDLVDSFENLWLRSKRKSFEARKSDLKLKLTSIEESELEWVCGPQQMIDLDEDVVAALPPGCAVKRLIVSRRHPIGPDWMVYWVESEDGSAKPILNLVETAKLRPPILFVSDGTPANLASLVSEHLDKAFTIPTHPLSVWNKSEHPF</sequence>
<name>A0A9W5REN4_9ACTO</name>
<evidence type="ECO:0000313" key="2">
    <source>
        <dbReference type="Proteomes" id="UP000014387"/>
    </source>
</evidence>
<dbReference type="EMBL" id="AGWN01000001">
    <property type="protein sequence ID" value="EPD30961.1"/>
    <property type="molecule type" value="Genomic_DNA"/>
</dbReference>
<dbReference type="Proteomes" id="UP000014387">
    <property type="component" value="Unassembled WGS sequence"/>
</dbReference>
<proteinExistence type="predicted"/>